<dbReference type="STRING" id="927083.DB32_004737"/>
<dbReference type="RefSeq" id="WP_053234828.1">
    <property type="nucleotide sequence ID" value="NZ_CP011125.1"/>
</dbReference>
<dbReference type="PROSITE" id="PS51257">
    <property type="entry name" value="PROKAR_LIPOPROTEIN"/>
    <property type="match status" value="1"/>
</dbReference>
<dbReference type="Proteomes" id="UP000034883">
    <property type="component" value="Chromosome"/>
</dbReference>
<name>A0A0F6YK19_9BACT</name>
<organism evidence="2 3">
    <name type="scientific">Sandaracinus amylolyticus</name>
    <dbReference type="NCBI Taxonomy" id="927083"/>
    <lineage>
        <taxon>Bacteria</taxon>
        <taxon>Pseudomonadati</taxon>
        <taxon>Myxococcota</taxon>
        <taxon>Polyangia</taxon>
        <taxon>Polyangiales</taxon>
        <taxon>Sandaracinaceae</taxon>
        <taxon>Sandaracinus</taxon>
    </lineage>
</organism>
<evidence type="ECO:0000313" key="2">
    <source>
        <dbReference type="EMBL" id="AKF07588.1"/>
    </source>
</evidence>
<keyword evidence="3" id="KW-1185">Reference proteome</keyword>
<evidence type="ECO:0000313" key="3">
    <source>
        <dbReference type="Proteomes" id="UP000034883"/>
    </source>
</evidence>
<sequence>MRLCFVCLALVALTTACTAETAPGRGVALRDPLGLIDDVYGAGNSLRLYVLPAGSFACTPASGTVLPDPPDVQETFSDAVVDVTLTRDDLASYSVELPPGDYVVLARGKGTDPVSGRMNVFIATGCATSTVADGETVGVTVVLAPIVGMGECGDGILSPDEQCETGAPTCTDCRTVAETLNTSTDADQTAPRVAARSGQRVAVAWEDDATNVRFRLFDPNGRPLTGGLAVDTEATLAGVQNGGGIAVAPDGRVALSLVDFPAGDVNARVVFYSPSLMQQATPELRADRTGIQNGPAIAYHSSGAAMAVFQDASSPTGLSGRAFATGTTAPSGAEAFEVGTGQAGGTTPAIAATSSGFVVAFAALGQIYVQRFGTDGAPVDAAAQPVADAGGMRTAPALAALADGTFLVAWAEANGDGMGSGIRARVFSDAGVAADAPFTVNSTLAGDQLEPAVGAAGDRFLVAFRSGNAVRAAVRSPSGDPSLNREQPPTLGDFEVAGTGARPAVAVIGAGADQAWWVVYQAPGAGGLDIFGRRFPL</sequence>
<gene>
    <name evidence="2" type="ORF">DB32_004737</name>
</gene>
<feature type="signal peptide" evidence="1">
    <location>
        <begin position="1"/>
        <end position="19"/>
    </location>
</feature>
<dbReference type="AlphaFoldDB" id="A0A0F6YK19"/>
<evidence type="ECO:0000256" key="1">
    <source>
        <dbReference type="SAM" id="SignalP"/>
    </source>
</evidence>
<proteinExistence type="predicted"/>
<keyword evidence="1" id="KW-0732">Signal</keyword>
<dbReference type="KEGG" id="samy:DB32_004737"/>
<accession>A0A0F6YK19</accession>
<protein>
    <submittedName>
        <fullName evidence="2">Putative hemagglutinin/hemolysin-related protein</fullName>
    </submittedName>
</protein>
<dbReference type="OrthoDB" id="6091599at2"/>
<reference evidence="2 3" key="1">
    <citation type="submission" date="2015-03" db="EMBL/GenBank/DDBJ databases">
        <title>Genome assembly of Sandaracinus amylolyticus DSM 53668.</title>
        <authorList>
            <person name="Sharma G."/>
            <person name="Subramanian S."/>
        </authorList>
    </citation>
    <scope>NUCLEOTIDE SEQUENCE [LARGE SCALE GENOMIC DNA]</scope>
    <source>
        <strain evidence="2 3">DSM 53668</strain>
    </source>
</reference>
<dbReference type="EMBL" id="CP011125">
    <property type="protein sequence ID" value="AKF07588.1"/>
    <property type="molecule type" value="Genomic_DNA"/>
</dbReference>
<feature type="chain" id="PRO_5002512882" evidence="1">
    <location>
        <begin position="20"/>
        <end position="537"/>
    </location>
</feature>